<organism evidence="2 3">
    <name type="scientific">Dacryopinax primogenitus (strain DJM 731)</name>
    <name type="common">Brown rot fungus</name>
    <dbReference type="NCBI Taxonomy" id="1858805"/>
    <lineage>
        <taxon>Eukaryota</taxon>
        <taxon>Fungi</taxon>
        <taxon>Dikarya</taxon>
        <taxon>Basidiomycota</taxon>
        <taxon>Agaricomycotina</taxon>
        <taxon>Dacrymycetes</taxon>
        <taxon>Dacrymycetales</taxon>
        <taxon>Dacrymycetaceae</taxon>
        <taxon>Dacryopinax</taxon>
    </lineage>
</organism>
<evidence type="ECO:0000256" key="1">
    <source>
        <dbReference type="SAM" id="MobiDB-lite"/>
    </source>
</evidence>
<feature type="compositionally biased region" description="Basic and acidic residues" evidence="1">
    <location>
        <begin position="218"/>
        <end position="228"/>
    </location>
</feature>
<reference evidence="2 3" key="1">
    <citation type="journal article" date="2012" name="Science">
        <title>The Paleozoic origin of enzymatic lignin decomposition reconstructed from 31 fungal genomes.</title>
        <authorList>
            <person name="Floudas D."/>
            <person name="Binder M."/>
            <person name="Riley R."/>
            <person name="Barry K."/>
            <person name="Blanchette R.A."/>
            <person name="Henrissat B."/>
            <person name="Martinez A.T."/>
            <person name="Otillar R."/>
            <person name="Spatafora J.W."/>
            <person name="Yadav J.S."/>
            <person name="Aerts A."/>
            <person name="Benoit I."/>
            <person name="Boyd A."/>
            <person name="Carlson A."/>
            <person name="Copeland A."/>
            <person name="Coutinho P.M."/>
            <person name="de Vries R.P."/>
            <person name="Ferreira P."/>
            <person name="Findley K."/>
            <person name="Foster B."/>
            <person name="Gaskell J."/>
            <person name="Glotzer D."/>
            <person name="Gorecki P."/>
            <person name="Heitman J."/>
            <person name="Hesse C."/>
            <person name="Hori C."/>
            <person name="Igarashi K."/>
            <person name="Jurgens J.A."/>
            <person name="Kallen N."/>
            <person name="Kersten P."/>
            <person name="Kohler A."/>
            <person name="Kuees U."/>
            <person name="Kumar T.K.A."/>
            <person name="Kuo A."/>
            <person name="LaButti K."/>
            <person name="Larrondo L.F."/>
            <person name="Lindquist E."/>
            <person name="Ling A."/>
            <person name="Lombard V."/>
            <person name="Lucas S."/>
            <person name="Lundell T."/>
            <person name="Martin R."/>
            <person name="McLaughlin D.J."/>
            <person name="Morgenstern I."/>
            <person name="Morin E."/>
            <person name="Murat C."/>
            <person name="Nagy L.G."/>
            <person name="Nolan M."/>
            <person name="Ohm R.A."/>
            <person name="Patyshakuliyeva A."/>
            <person name="Rokas A."/>
            <person name="Ruiz-Duenas F.J."/>
            <person name="Sabat G."/>
            <person name="Salamov A."/>
            <person name="Samejima M."/>
            <person name="Schmutz J."/>
            <person name="Slot J.C."/>
            <person name="St John F."/>
            <person name="Stenlid J."/>
            <person name="Sun H."/>
            <person name="Sun S."/>
            <person name="Syed K."/>
            <person name="Tsang A."/>
            <person name="Wiebenga A."/>
            <person name="Young D."/>
            <person name="Pisabarro A."/>
            <person name="Eastwood D.C."/>
            <person name="Martin F."/>
            <person name="Cullen D."/>
            <person name="Grigoriev I.V."/>
            <person name="Hibbett D.S."/>
        </authorList>
    </citation>
    <scope>NUCLEOTIDE SEQUENCE [LARGE SCALE GENOMIC DNA]</scope>
    <source>
        <strain evidence="2 3">DJM-731 SS1</strain>
    </source>
</reference>
<feature type="region of interest" description="Disordered" evidence="1">
    <location>
        <begin position="343"/>
        <end position="382"/>
    </location>
</feature>
<dbReference type="AlphaFoldDB" id="M5G312"/>
<dbReference type="SUPFAM" id="SSF56112">
    <property type="entry name" value="Protein kinase-like (PK-like)"/>
    <property type="match status" value="1"/>
</dbReference>
<feature type="compositionally biased region" description="Polar residues" evidence="1">
    <location>
        <begin position="289"/>
        <end position="310"/>
    </location>
</feature>
<feature type="compositionally biased region" description="Basic and acidic residues" evidence="1">
    <location>
        <begin position="201"/>
        <end position="211"/>
    </location>
</feature>
<dbReference type="Proteomes" id="UP000030653">
    <property type="component" value="Unassembled WGS sequence"/>
</dbReference>
<evidence type="ECO:0008006" key="4">
    <source>
        <dbReference type="Google" id="ProtNLM"/>
    </source>
</evidence>
<dbReference type="GeneID" id="63683000"/>
<name>M5G312_DACPD</name>
<dbReference type="Gene3D" id="1.10.510.10">
    <property type="entry name" value="Transferase(Phosphotransferase) domain 1"/>
    <property type="match status" value="1"/>
</dbReference>
<dbReference type="RefSeq" id="XP_040631510.1">
    <property type="nucleotide sequence ID" value="XM_040767938.1"/>
</dbReference>
<feature type="compositionally biased region" description="Polar residues" evidence="1">
    <location>
        <begin position="363"/>
        <end position="377"/>
    </location>
</feature>
<dbReference type="HOGENOM" id="CLU_558997_0_0_1"/>
<accession>M5G312</accession>
<dbReference type="EMBL" id="JH795857">
    <property type="protein sequence ID" value="EJU04616.1"/>
    <property type="molecule type" value="Genomic_DNA"/>
</dbReference>
<dbReference type="OrthoDB" id="427969at2759"/>
<feature type="region of interest" description="Disordered" evidence="1">
    <location>
        <begin position="270"/>
        <end position="310"/>
    </location>
</feature>
<proteinExistence type="predicted"/>
<evidence type="ECO:0000313" key="2">
    <source>
        <dbReference type="EMBL" id="EJU04616.1"/>
    </source>
</evidence>
<keyword evidence="3" id="KW-1185">Reference proteome</keyword>
<evidence type="ECO:0000313" key="3">
    <source>
        <dbReference type="Proteomes" id="UP000030653"/>
    </source>
</evidence>
<sequence length="488" mass="54209">MADRSRATGAHLSLDDFEQTWYPTTLQFDLRALRLDPLAIAPHVFRGRLEQKNIVCKIVPKSRASDMDHEREVYDRLISLWGNGVPQPYGLFDFHLGKMLILSDEREPLDEWQSERQKVYDLVQKVHDLNVVHNDLHLHNVLKDKDGKLTLVGFTDATGHLGGECYWTCPEPFRFRTWLYPTDRQDSQEHANMGASGTNGAREERERETEGGRMSISVDRDRPRESERAAGAAGIAGGGTWASVLFRPLKILPGQGEWGRLSRSLPLARRRRAPLRGSGAAPAPACSRPPNQGRASALTQTASSPPHQRQYSPAVLAWHGHTNDAHPYPYPGQLLRLDRGCRQRVTQSSPGEGGSALSMPGSPCTSPNDQGQGQGQRHANGKRWGQQHIYDYITFTRFIFHGQRQRRIDLAVVTFLTQFGRSTRGPLREINTEISANRPGIANLGPRMPPLAIVAKPGYAHIGSVIDSLSPLLCGKVNSSGTFSIHQG</sequence>
<dbReference type="InterPro" id="IPR011009">
    <property type="entry name" value="Kinase-like_dom_sf"/>
</dbReference>
<feature type="region of interest" description="Disordered" evidence="1">
    <location>
        <begin position="186"/>
        <end position="233"/>
    </location>
</feature>
<gene>
    <name evidence="2" type="ORF">DACRYDRAFT_104500</name>
</gene>
<feature type="compositionally biased region" description="Low complexity" evidence="1">
    <location>
        <begin position="275"/>
        <end position="285"/>
    </location>
</feature>
<protein>
    <recommendedName>
        <fullName evidence="4">Protein kinase domain-containing protein</fullName>
    </recommendedName>
</protein>